<dbReference type="PANTHER" id="PTHR31024:SF3">
    <property type="entry name" value="C-TYPE LECTIN-RELATED"/>
    <property type="match status" value="1"/>
</dbReference>
<dbReference type="SMART" id="SM00327">
    <property type="entry name" value="VWA"/>
    <property type="match status" value="2"/>
</dbReference>
<dbReference type="Gene3D" id="3.40.50.410">
    <property type="entry name" value="von Willebrand factor, type A domain"/>
    <property type="match status" value="2"/>
</dbReference>
<dbReference type="WBParaSite" id="Pan_g18418.t1">
    <property type="protein sequence ID" value="Pan_g18418.t1"/>
    <property type="gene ID" value="Pan_g18418"/>
</dbReference>
<name>A0A7E4VAC4_PANRE</name>
<dbReference type="Gene3D" id="3.10.100.10">
    <property type="entry name" value="Mannose-Binding Protein A, subunit A"/>
    <property type="match status" value="1"/>
</dbReference>
<keyword evidence="1" id="KW-0732">Signal</keyword>
<proteinExistence type="predicted"/>
<evidence type="ECO:0000313" key="3">
    <source>
        <dbReference type="Proteomes" id="UP000492821"/>
    </source>
</evidence>
<reference evidence="3" key="1">
    <citation type="journal article" date="2013" name="Genetics">
        <title>The draft genome and transcriptome of Panagrellus redivivus are shaped by the harsh demands of a free-living lifestyle.</title>
        <authorList>
            <person name="Srinivasan J."/>
            <person name="Dillman A.R."/>
            <person name="Macchietto M.G."/>
            <person name="Heikkinen L."/>
            <person name="Lakso M."/>
            <person name="Fracchia K.M."/>
            <person name="Antoshechkin I."/>
            <person name="Mortazavi A."/>
            <person name="Wong G."/>
            <person name="Sternberg P.W."/>
        </authorList>
    </citation>
    <scope>NUCLEOTIDE SEQUENCE [LARGE SCALE GENOMIC DNA]</scope>
    <source>
        <strain evidence="3">MT8872</strain>
    </source>
</reference>
<dbReference type="CDD" id="cd00037">
    <property type="entry name" value="CLECT"/>
    <property type="match status" value="1"/>
</dbReference>
<evidence type="ECO:0000313" key="4">
    <source>
        <dbReference type="WBParaSite" id="Pan_g18418.t1"/>
    </source>
</evidence>
<evidence type="ECO:0000259" key="2">
    <source>
        <dbReference type="PROSITE" id="PS50234"/>
    </source>
</evidence>
<evidence type="ECO:0000256" key="1">
    <source>
        <dbReference type="SAM" id="SignalP"/>
    </source>
</evidence>
<dbReference type="InterPro" id="IPR016186">
    <property type="entry name" value="C-type_lectin-like/link_sf"/>
</dbReference>
<reference evidence="4" key="2">
    <citation type="submission" date="2020-10" db="UniProtKB">
        <authorList>
            <consortium name="WormBaseParasite"/>
        </authorList>
    </citation>
    <scope>IDENTIFICATION</scope>
</reference>
<dbReference type="InterPro" id="IPR036465">
    <property type="entry name" value="vWFA_dom_sf"/>
</dbReference>
<dbReference type="SUPFAM" id="SSF53300">
    <property type="entry name" value="vWA-like"/>
    <property type="match status" value="2"/>
</dbReference>
<feature type="chain" id="PRO_5028839697" evidence="1">
    <location>
        <begin position="19"/>
        <end position="589"/>
    </location>
</feature>
<protein>
    <submittedName>
        <fullName evidence="4">VWFA domain-containing protein</fullName>
    </submittedName>
</protein>
<sequence length="589" mass="63600">MNLRLVIAVLCVATAAFAQNWDCSVQTTAWYSRCQVDLTVAIDMSSAMGDIQNVDALVQSVQNLLTYYVYGSNTVASVITFGAGGIDSSNFVNDYTSLCQLVKSEQNQSHANGLYTANLRTVLQTYQISQPANAREYQRVLVLLSAIDDETQVYDALPVAQSLQNDNNVQIIPVSVGRYNNPDNAYLSLLGNQSFASSSYDLGWNLLDSIANASCVNSGITYPPETVAPPTPTLPASPYFNGSDGLICAANPKNAWLDLVFVIEHSSVTFSQWNAITSNIISTLTKLTLSNTLTSGHTSRIAIITYDASGTTKLQYEFTAEQTLRSIAVALNRAKPLPTLGEKADIASGLNAASDYLNTHSSFRAPGVVLYAASYDDSGTNDPQIAAEGLKADLTKIVTVSYDAANGVSTPKIDALSSPGLHLSSQSSLAQFGWAVSQLNCRCAHGWTQLIVGEVSYADCFFYQTTTSLQAFAQCNNLNTDILALASTPARLDSITNLISKEKPTNEVSIGLLRNDGTSQWTWQNVYAYFGYPAFSQGYTTTDTYGYLSKTGNNTWQLLADDGLTGNGRFFVCQQRSGDTDNIIDLKAQ</sequence>
<accession>A0A7E4VAC4</accession>
<organism evidence="3 4">
    <name type="scientific">Panagrellus redivivus</name>
    <name type="common">Microworm</name>
    <dbReference type="NCBI Taxonomy" id="6233"/>
    <lineage>
        <taxon>Eukaryota</taxon>
        <taxon>Metazoa</taxon>
        <taxon>Ecdysozoa</taxon>
        <taxon>Nematoda</taxon>
        <taxon>Chromadorea</taxon>
        <taxon>Rhabditida</taxon>
        <taxon>Tylenchina</taxon>
        <taxon>Panagrolaimomorpha</taxon>
        <taxon>Panagrolaimoidea</taxon>
        <taxon>Panagrolaimidae</taxon>
        <taxon>Panagrellus</taxon>
    </lineage>
</organism>
<dbReference type="PANTHER" id="PTHR31024">
    <property type="entry name" value="C-TYPE LECTIN"/>
    <property type="match status" value="1"/>
</dbReference>
<dbReference type="SUPFAM" id="SSF56436">
    <property type="entry name" value="C-type lectin-like"/>
    <property type="match status" value="1"/>
</dbReference>
<keyword evidence="3" id="KW-1185">Reference proteome</keyword>
<dbReference type="PROSITE" id="PS50234">
    <property type="entry name" value="VWFA"/>
    <property type="match status" value="2"/>
</dbReference>
<feature type="domain" description="VWFA" evidence="2">
    <location>
        <begin position="37"/>
        <end position="220"/>
    </location>
</feature>
<dbReference type="Proteomes" id="UP000492821">
    <property type="component" value="Unassembled WGS sequence"/>
</dbReference>
<dbReference type="AlphaFoldDB" id="A0A7E4VAC4"/>
<dbReference type="CDD" id="cd00198">
    <property type="entry name" value="vWFA"/>
    <property type="match status" value="1"/>
</dbReference>
<dbReference type="InterPro" id="IPR016187">
    <property type="entry name" value="CTDL_fold"/>
</dbReference>
<dbReference type="InterPro" id="IPR002035">
    <property type="entry name" value="VWF_A"/>
</dbReference>
<feature type="domain" description="VWFA" evidence="2">
    <location>
        <begin position="258"/>
        <end position="439"/>
    </location>
</feature>
<feature type="signal peptide" evidence="1">
    <location>
        <begin position="1"/>
        <end position="18"/>
    </location>
</feature>